<name>A0A0D2BYP0_9EURO</name>
<evidence type="ECO:0000256" key="3">
    <source>
        <dbReference type="ARBA" id="ARBA00010467"/>
    </source>
</evidence>
<feature type="region of interest" description="Disordered" evidence="13">
    <location>
        <begin position="406"/>
        <end position="444"/>
    </location>
</feature>
<evidence type="ECO:0000256" key="10">
    <source>
        <dbReference type="ARBA" id="ARBA00023242"/>
    </source>
</evidence>
<dbReference type="InterPro" id="IPR013088">
    <property type="entry name" value="Znf_NHR/GATA"/>
</dbReference>
<protein>
    <recommendedName>
        <fullName evidence="4">Telomeric repeat-binding factor 2-interacting protein 1</fullName>
    </recommendedName>
    <alternativeName>
        <fullName evidence="11">Repressor/activator protein 1 homolog</fullName>
    </alternativeName>
</protein>
<keyword evidence="8" id="KW-0010">Activator</keyword>
<dbReference type="Pfam" id="PF08914">
    <property type="entry name" value="Myb_Rap1"/>
    <property type="match status" value="1"/>
</dbReference>
<dbReference type="GO" id="GO:0010833">
    <property type="term" value="P:telomere maintenance via telomere lengthening"/>
    <property type="evidence" value="ECO:0007669"/>
    <property type="project" value="TreeGrafter"/>
</dbReference>
<dbReference type="GO" id="GO:0070187">
    <property type="term" value="C:shelterin complex"/>
    <property type="evidence" value="ECO:0007669"/>
    <property type="project" value="TreeGrafter"/>
</dbReference>
<dbReference type="Gene3D" id="3.30.50.10">
    <property type="entry name" value="Erythroid Transcription Factor GATA-1, subunit A"/>
    <property type="match status" value="1"/>
</dbReference>
<dbReference type="GeneID" id="27333564"/>
<dbReference type="CDD" id="cd11655">
    <property type="entry name" value="rap1_myb-like"/>
    <property type="match status" value="1"/>
</dbReference>
<feature type="compositionally biased region" description="Basic residues" evidence="13">
    <location>
        <begin position="1000"/>
        <end position="1010"/>
    </location>
</feature>
<reference evidence="15 16" key="1">
    <citation type="submission" date="2015-01" db="EMBL/GenBank/DDBJ databases">
        <title>The Genome Sequence of Exophiala spinifera CBS89968.</title>
        <authorList>
            <consortium name="The Broad Institute Genomics Platform"/>
            <person name="Cuomo C."/>
            <person name="de Hoog S."/>
            <person name="Gorbushina A."/>
            <person name="Stielow B."/>
            <person name="Teixiera M."/>
            <person name="Abouelleil A."/>
            <person name="Chapman S.B."/>
            <person name="Priest M."/>
            <person name="Young S.K."/>
            <person name="Wortman J."/>
            <person name="Nusbaum C."/>
            <person name="Birren B."/>
        </authorList>
    </citation>
    <scope>NUCLEOTIDE SEQUENCE [LARGE SCALE GENOMIC DNA]</scope>
    <source>
        <strain evidence="15 16">CBS 89968</strain>
    </source>
</reference>
<dbReference type="GO" id="GO:0042162">
    <property type="term" value="F:telomeric DNA binding"/>
    <property type="evidence" value="ECO:0007669"/>
    <property type="project" value="TreeGrafter"/>
</dbReference>
<keyword evidence="7" id="KW-0805">Transcription regulation</keyword>
<evidence type="ECO:0000256" key="9">
    <source>
        <dbReference type="ARBA" id="ARBA00023163"/>
    </source>
</evidence>
<keyword evidence="12" id="KW-0479">Metal-binding</keyword>
<evidence type="ECO:0000259" key="14">
    <source>
        <dbReference type="PROSITE" id="PS50114"/>
    </source>
</evidence>
<feature type="domain" description="GATA-type" evidence="14">
    <location>
        <begin position="446"/>
        <end position="491"/>
    </location>
</feature>
<feature type="region of interest" description="Disordered" evidence="13">
    <location>
        <begin position="1"/>
        <end position="30"/>
    </location>
</feature>
<dbReference type="Gene3D" id="1.10.10.2170">
    <property type="match status" value="1"/>
</dbReference>
<dbReference type="InterPro" id="IPR000679">
    <property type="entry name" value="Znf_GATA"/>
</dbReference>
<dbReference type="STRING" id="91928.A0A0D2BYP0"/>
<keyword evidence="6" id="KW-0779">Telomere</keyword>
<dbReference type="Pfam" id="PF00320">
    <property type="entry name" value="GATA"/>
    <property type="match status" value="1"/>
</dbReference>
<dbReference type="PANTHER" id="PTHR16466:SF6">
    <property type="entry name" value="TELOMERIC REPEAT-BINDING FACTOR 2-INTERACTING PROTEIN 1"/>
    <property type="match status" value="1"/>
</dbReference>
<evidence type="ECO:0000256" key="12">
    <source>
        <dbReference type="PROSITE-ProRule" id="PRU00094"/>
    </source>
</evidence>
<dbReference type="InterPro" id="IPR021661">
    <property type="entry name" value="Rap1_C"/>
</dbReference>
<dbReference type="RefSeq" id="XP_016236645.1">
    <property type="nucleotide sequence ID" value="XM_016380818.1"/>
</dbReference>
<keyword evidence="10" id="KW-0539">Nucleus</keyword>
<evidence type="ECO:0000256" key="8">
    <source>
        <dbReference type="ARBA" id="ARBA00023159"/>
    </source>
</evidence>
<dbReference type="Pfam" id="PF11626">
    <property type="entry name" value="Rap1_C"/>
    <property type="match status" value="1"/>
</dbReference>
<keyword evidence="9" id="KW-0804">Transcription</keyword>
<feature type="compositionally biased region" description="Basic and acidic residues" evidence="13">
    <location>
        <begin position="279"/>
        <end position="299"/>
    </location>
</feature>
<feature type="region of interest" description="Disordered" evidence="13">
    <location>
        <begin position="542"/>
        <end position="616"/>
    </location>
</feature>
<comment type="subcellular location">
    <subcellularLocation>
        <location evidence="2">Chromosome</location>
        <location evidence="2">Telomere</location>
    </subcellularLocation>
    <subcellularLocation>
        <location evidence="1">Nucleus</location>
    </subcellularLocation>
</comment>
<evidence type="ECO:0000256" key="5">
    <source>
        <dbReference type="ARBA" id="ARBA00022454"/>
    </source>
</evidence>
<sequence>MPSHIVYSNVHRGDDPDPEGDGDNRGNHAGSGTLFAGQKLWFSHSVPQRKWLLENARNNGAVIVNVDTNADVKLVDHTRKNQPVGAYSYKYVELSIRRGRLENLADHAVGVATRAARPVGSTATAPRGSRVPYTEEDDQFLWNWMKPFEDSGGAYKGNEIYKQIEQVNPRHTFQSWRDRWLKATRFQNRQVTKSVESVSQERQSPEEETRQAPSLPGGSVHRTDQGSSNTATLLPRKRKAGSLYDAPSHIRPRHPSDSPTRHASPELHTTAASGGRETLPSKRDERTGQDAVLDDERTQKTGHNVSTQDSLEDEKLHTENEKRFLDDIAGPFSKAESLPLYRLVPRLSHMGLEEFDNVWRQMASSEDYKHHTAKQWKHWFEYRVLPDYCRIENVPMDQIAPYMSMRKEDSSTGDGNDDDENNAGDEDEDEQPADGDVDMNQDKGLGEELDRCTNCYTMEAQEWHHDRKGRILCNPCAVFLRTHGVPRPSTMGIVRLNAPKEDQNPDPGVMQTPPRASSPPKLAIPPIIASIKVSPKISPADVGGFAGDGRTTPRAQCHLRSPSFQPESPTLVRAPEPNEARKRSTGPGRGSQSQSTQSTNGTSNQSNTQSFSQNPGLTIGESQLEEVQIPSNEQTARMDKRAVNPAPSFSFVTFSNHHRPRLHDGPGDLDIEQESSLRMDRGPRREPPVFHSSTETDVLLNSPPLASRSISRDSPLPVPEGFSPLFVAQDEEEDDLEVLEGLSTLREEEGELEDDIMTSPLRIDLISEEDQSSVTMSEPRSDTQKEPGDEREGSNSYSTPNHETLQRNAQESYQTSRETLEQYETAPEQQQQQPRKRKHSRDRLSTQALFGQTDLDEEVSAYLEIVEPEGGWDSVLGPGSGAPDADAEVDVDVGDAGQQQQIQQEQQLPSRPEPLDTDSANEAHRHDLEKDLRPGEFLIDAWCRRQKQRRPDVPDAFLLQAAHCTTQEYGPRSEEMVEFFLERWRLKGQRTFPSSATSSRRSRQQQKQRPSKSDLRPPSDVPGVWTDEDDELLKSTDVYHRRRLINKHGQEACMRRRQYLKDFEDEVVG</sequence>
<evidence type="ECO:0000313" key="15">
    <source>
        <dbReference type="EMBL" id="KIW16429.1"/>
    </source>
</evidence>
<evidence type="ECO:0000256" key="1">
    <source>
        <dbReference type="ARBA" id="ARBA00004123"/>
    </source>
</evidence>
<feature type="region of interest" description="Disordered" evidence="13">
    <location>
        <begin position="651"/>
        <end position="722"/>
    </location>
</feature>
<dbReference type="GO" id="GO:0008270">
    <property type="term" value="F:zinc ion binding"/>
    <property type="evidence" value="ECO:0007669"/>
    <property type="project" value="UniProtKB-KW"/>
</dbReference>
<evidence type="ECO:0000256" key="6">
    <source>
        <dbReference type="ARBA" id="ARBA00022895"/>
    </source>
</evidence>
<feature type="region of interest" description="Disordered" evidence="13">
    <location>
        <begin position="869"/>
        <end position="929"/>
    </location>
</feature>
<evidence type="ECO:0000256" key="4">
    <source>
        <dbReference type="ARBA" id="ARBA00017805"/>
    </source>
</evidence>
<keyword evidence="16" id="KW-1185">Reference proteome</keyword>
<keyword evidence="12" id="KW-0862">Zinc</keyword>
<dbReference type="SUPFAM" id="SSF46689">
    <property type="entry name" value="Homeodomain-like"/>
    <property type="match status" value="1"/>
</dbReference>
<dbReference type="OrthoDB" id="435460at2759"/>
<dbReference type="InterPro" id="IPR038104">
    <property type="entry name" value="Rap1_C_sf"/>
</dbReference>
<dbReference type="Proteomes" id="UP000053328">
    <property type="component" value="Unassembled WGS sequence"/>
</dbReference>
<organism evidence="15 16">
    <name type="scientific">Exophiala spinifera</name>
    <dbReference type="NCBI Taxonomy" id="91928"/>
    <lineage>
        <taxon>Eukaryota</taxon>
        <taxon>Fungi</taxon>
        <taxon>Dikarya</taxon>
        <taxon>Ascomycota</taxon>
        <taxon>Pezizomycotina</taxon>
        <taxon>Eurotiomycetes</taxon>
        <taxon>Chaetothyriomycetidae</taxon>
        <taxon>Chaetothyriales</taxon>
        <taxon>Herpotrichiellaceae</taxon>
        <taxon>Exophiala</taxon>
    </lineage>
</organism>
<comment type="similarity">
    <text evidence="3">Belongs to the RAP1 family.</text>
</comment>
<evidence type="ECO:0000256" key="11">
    <source>
        <dbReference type="ARBA" id="ARBA00032471"/>
    </source>
</evidence>
<dbReference type="GO" id="GO:0031848">
    <property type="term" value="P:protection from non-homologous end joining at telomere"/>
    <property type="evidence" value="ECO:0007669"/>
    <property type="project" value="TreeGrafter"/>
</dbReference>
<dbReference type="VEuPathDB" id="FungiDB:PV08_06481"/>
<evidence type="ECO:0000313" key="16">
    <source>
        <dbReference type="Proteomes" id="UP000053328"/>
    </source>
</evidence>
<feature type="compositionally biased region" description="Basic and acidic residues" evidence="13">
    <location>
        <begin position="675"/>
        <end position="688"/>
    </location>
</feature>
<dbReference type="GO" id="GO:0006355">
    <property type="term" value="P:regulation of DNA-templated transcription"/>
    <property type="evidence" value="ECO:0007669"/>
    <property type="project" value="InterPro"/>
</dbReference>
<feature type="compositionally biased region" description="Basic and acidic residues" evidence="13">
    <location>
        <begin position="254"/>
        <end position="265"/>
    </location>
</feature>
<feature type="compositionally biased region" description="Polar residues" evidence="13">
    <location>
        <begin position="189"/>
        <end position="202"/>
    </location>
</feature>
<dbReference type="Gene3D" id="1.10.10.60">
    <property type="entry name" value="Homeodomain-like"/>
    <property type="match status" value="1"/>
</dbReference>
<feature type="region of interest" description="Disordered" evidence="13">
    <location>
        <begin position="499"/>
        <end position="520"/>
    </location>
</feature>
<proteinExistence type="inferred from homology"/>
<feature type="compositionally biased region" description="Basic and acidic residues" evidence="13">
    <location>
        <begin position="779"/>
        <end position="793"/>
    </location>
</feature>
<dbReference type="PANTHER" id="PTHR16466">
    <property type="entry name" value="TELOMERE REPEAT-BINDING FACTOR 2-INTERACTING PROTEIN 1"/>
    <property type="match status" value="1"/>
</dbReference>
<keyword evidence="12" id="KW-0863">Zinc-finger</keyword>
<dbReference type="SMART" id="SM00401">
    <property type="entry name" value="ZnF_GATA"/>
    <property type="match status" value="1"/>
</dbReference>
<dbReference type="InterPro" id="IPR009057">
    <property type="entry name" value="Homeodomain-like_sf"/>
</dbReference>
<evidence type="ECO:0000256" key="7">
    <source>
        <dbReference type="ARBA" id="ARBA00023015"/>
    </source>
</evidence>
<dbReference type="HOGENOM" id="CLU_301477_0_0_1"/>
<keyword evidence="5" id="KW-0158">Chromosome</keyword>
<dbReference type="EMBL" id="KN847495">
    <property type="protein sequence ID" value="KIW16429.1"/>
    <property type="molecule type" value="Genomic_DNA"/>
</dbReference>
<feature type="compositionally biased region" description="Polar residues" evidence="13">
    <location>
        <begin position="794"/>
        <end position="817"/>
    </location>
</feature>
<feature type="compositionally biased region" description="Low complexity" evidence="13">
    <location>
        <begin position="590"/>
        <end position="614"/>
    </location>
</feature>
<dbReference type="SUPFAM" id="SSF57716">
    <property type="entry name" value="Glucocorticoid receptor-like (DNA-binding domain)"/>
    <property type="match status" value="1"/>
</dbReference>
<feature type="region of interest" description="Disordered" evidence="13">
    <location>
        <begin position="189"/>
        <end position="314"/>
    </location>
</feature>
<dbReference type="InterPro" id="IPR015010">
    <property type="entry name" value="TERF2IP_Myb"/>
</dbReference>
<evidence type="ECO:0000256" key="13">
    <source>
        <dbReference type="SAM" id="MobiDB-lite"/>
    </source>
</evidence>
<accession>A0A0D2BYP0</accession>
<dbReference type="AlphaFoldDB" id="A0A0D2BYP0"/>
<evidence type="ECO:0000256" key="2">
    <source>
        <dbReference type="ARBA" id="ARBA00004574"/>
    </source>
</evidence>
<dbReference type="InterPro" id="IPR039595">
    <property type="entry name" value="TE2IP/Rap1"/>
</dbReference>
<gene>
    <name evidence="15" type="ORF">PV08_06481</name>
</gene>
<dbReference type="CDD" id="cd00202">
    <property type="entry name" value="ZnF_GATA"/>
    <property type="match status" value="1"/>
</dbReference>
<feature type="region of interest" description="Disordered" evidence="13">
    <location>
        <begin position="746"/>
        <end position="856"/>
    </location>
</feature>
<feature type="compositionally biased region" description="Low complexity" evidence="13">
    <location>
        <begin position="894"/>
        <end position="907"/>
    </location>
</feature>
<dbReference type="PROSITE" id="PS50114">
    <property type="entry name" value="GATA_ZN_FINGER_2"/>
    <property type="match status" value="1"/>
</dbReference>
<feature type="region of interest" description="Disordered" evidence="13">
    <location>
        <begin position="991"/>
        <end position="1027"/>
    </location>
</feature>
<feature type="compositionally biased region" description="Acidic residues" evidence="13">
    <location>
        <begin position="415"/>
        <end position="439"/>
    </location>
</feature>